<evidence type="ECO:0000313" key="1">
    <source>
        <dbReference type="EMBL" id="PKZ28760.1"/>
    </source>
</evidence>
<sequence>MKHNKKKVAFLLSIFIGLSSFGDDGLSNVRKYKEILDKSYNLINLDNVRQNNPEIDGNGV</sequence>
<reference evidence="1 2" key="1">
    <citation type="submission" date="2017-12" db="EMBL/GenBank/DDBJ databases">
        <title>Phylogenetic diversity of female urinary microbiome.</title>
        <authorList>
            <person name="Thomas-White K."/>
            <person name="Wolfe A.J."/>
        </authorList>
    </citation>
    <scope>NUCLEOTIDE SEQUENCE [LARGE SCALE GENOMIC DNA]</scope>
    <source>
        <strain evidence="1 2">UMB0112</strain>
    </source>
</reference>
<dbReference type="EMBL" id="PKHU01000007">
    <property type="protein sequence ID" value="PKZ28760.1"/>
    <property type="molecule type" value="Genomic_DNA"/>
</dbReference>
<accession>A0A2I1N8P6</accession>
<proteinExistence type="predicted"/>
<protein>
    <submittedName>
        <fullName evidence="1">Uncharacterized protein</fullName>
    </submittedName>
</protein>
<gene>
    <name evidence="1" type="ORF">CYJ41_07730</name>
</gene>
<name>A0A2I1N8P6_9BACT</name>
<organism evidence="1 2">
    <name type="scientific">Campylobacter ureolyticus</name>
    <dbReference type="NCBI Taxonomy" id="827"/>
    <lineage>
        <taxon>Bacteria</taxon>
        <taxon>Pseudomonadati</taxon>
        <taxon>Campylobacterota</taxon>
        <taxon>Epsilonproteobacteria</taxon>
        <taxon>Campylobacterales</taxon>
        <taxon>Campylobacteraceae</taxon>
        <taxon>Campylobacter</taxon>
    </lineage>
</organism>
<dbReference type="AlphaFoldDB" id="A0A2I1N8P6"/>
<evidence type="ECO:0000313" key="2">
    <source>
        <dbReference type="Proteomes" id="UP000234639"/>
    </source>
</evidence>
<dbReference type="RefSeq" id="WP_101637669.1">
    <property type="nucleotide sequence ID" value="NZ_PKHU01000007.1"/>
</dbReference>
<dbReference type="Proteomes" id="UP000234639">
    <property type="component" value="Unassembled WGS sequence"/>
</dbReference>
<comment type="caution">
    <text evidence="1">The sequence shown here is derived from an EMBL/GenBank/DDBJ whole genome shotgun (WGS) entry which is preliminary data.</text>
</comment>